<organism evidence="2 3">
    <name type="scientific">Aplysia californica</name>
    <name type="common">California sea hare</name>
    <dbReference type="NCBI Taxonomy" id="6500"/>
    <lineage>
        <taxon>Eukaryota</taxon>
        <taxon>Metazoa</taxon>
        <taxon>Spiralia</taxon>
        <taxon>Lophotrochozoa</taxon>
        <taxon>Mollusca</taxon>
        <taxon>Gastropoda</taxon>
        <taxon>Heterobranchia</taxon>
        <taxon>Euthyneura</taxon>
        <taxon>Tectipleura</taxon>
        <taxon>Aplysiida</taxon>
        <taxon>Aplysioidea</taxon>
        <taxon>Aplysiidae</taxon>
        <taxon>Aplysia</taxon>
    </lineage>
</organism>
<dbReference type="Gene3D" id="3.30.40.10">
    <property type="entry name" value="Zinc/RING finger domain, C3HC4 (zinc finger)"/>
    <property type="match status" value="1"/>
</dbReference>
<dbReference type="Pfam" id="PF00653">
    <property type="entry name" value="BIR"/>
    <property type="match status" value="1"/>
</dbReference>
<dbReference type="PROSITE" id="PS50143">
    <property type="entry name" value="BIR_REPEAT_2"/>
    <property type="match status" value="1"/>
</dbReference>
<name>A0ABM0K289_APLCA</name>
<dbReference type="Proteomes" id="UP000694888">
    <property type="component" value="Unplaced"/>
</dbReference>
<dbReference type="RefSeq" id="XP_005107021.1">
    <property type="nucleotide sequence ID" value="XM_005106964.3"/>
</dbReference>
<dbReference type="PANTHER" id="PTHR10044">
    <property type="entry name" value="INHIBITOR OF APOPTOSIS"/>
    <property type="match status" value="1"/>
</dbReference>
<dbReference type="GeneID" id="101848377"/>
<dbReference type="Pfam" id="PF13920">
    <property type="entry name" value="zf-C3HC4_3"/>
    <property type="match status" value="1"/>
</dbReference>
<accession>A0ABM0K289</accession>
<feature type="region of interest" description="Disordered" evidence="1">
    <location>
        <begin position="327"/>
        <end position="357"/>
    </location>
</feature>
<feature type="compositionally biased region" description="Basic and acidic residues" evidence="1">
    <location>
        <begin position="41"/>
        <end position="59"/>
    </location>
</feature>
<feature type="region of interest" description="Disordered" evidence="1">
    <location>
        <begin position="385"/>
        <end position="416"/>
    </location>
</feature>
<protein>
    <submittedName>
        <fullName evidence="3">Uncharacterized protein LOC101848377</fullName>
    </submittedName>
</protein>
<sequence length="639" mass="71606">MSDPRNTFFTHSVDDAILPATENLPVSIPVLEPSQPIFDMEEGRSSGDPDEGTHVRPTELESDNLSSVDSSQMSSETNEYAAIIRQLDIALWLYIGLPSVPKKHVGAKNYTKKSTNHEILSLQINTRCNTQNDIWVFPVISNVIGNIQYKELNEERCRLLTFPAEVNYLLRTALAENGFYYFGNGQSIACYFCQRWSTALSDQEGVQDIRLSHHPTCPMVTGEPCNNIPLPASSSREPRAERLTVAVQSSDDNDYIPTERWLDQGAGTDFPTRGESPMETGEPYNNIPLPVSSSRDPRAKRLTVAVQLSDDNDYIPTERWLDQGAGADVPTRRESPMETGEPYNNIPLPVSSSRDPRAKRLTVAVQSSDDNDYIPTERWLDQGAGADVPTRRESPMETGEPYNNIPLPVSSSRDPRAKRLTVAVQSSDDNDYIPTERWLDQGAGTDFPTRGERLLSLQNDGEIEDVRVRGIVTSLPLHPSKSGPEIRERSLRPIFCNDQSRNFSEAGFFVVEGMIICCFWCGIWFPFERVVLPVVDIWKLHAHENPNCGFLILRMGLANVQRWSSHRQIQGPPLQVTAVSRPVQEEGETASSTCRVCNRRPREVQFLPCGHVLYCVNCAGVSFCFDCHQPVLGKIRINP</sequence>
<dbReference type="InterPro" id="IPR050784">
    <property type="entry name" value="IAP"/>
</dbReference>
<evidence type="ECO:0000256" key="1">
    <source>
        <dbReference type="SAM" id="MobiDB-lite"/>
    </source>
</evidence>
<evidence type="ECO:0000313" key="3">
    <source>
        <dbReference type="RefSeq" id="XP_005107021.1"/>
    </source>
</evidence>
<proteinExistence type="predicted"/>
<feature type="region of interest" description="Disordered" evidence="1">
    <location>
        <begin position="255"/>
        <end position="296"/>
    </location>
</feature>
<keyword evidence="2" id="KW-1185">Reference proteome</keyword>
<dbReference type="SUPFAM" id="SSF57924">
    <property type="entry name" value="Inhibitor of apoptosis (IAP) repeat"/>
    <property type="match status" value="2"/>
</dbReference>
<dbReference type="Gene3D" id="1.10.1170.10">
    <property type="entry name" value="Inhibitor Of Apoptosis Protein (2mihbC-IAP-1), Chain A"/>
    <property type="match status" value="2"/>
</dbReference>
<dbReference type="InterPro" id="IPR013083">
    <property type="entry name" value="Znf_RING/FYVE/PHD"/>
</dbReference>
<feature type="compositionally biased region" description="Polar residues" evidence="1">
    <location>
        <begin position="63"/>
        <end position="73"/>
    </location>
</feature>
<evidence type="ECO:0000313" key="2">
    <source>
        <dbReference type="Proteomes" id="UP000694888"/>
    </source>
</evidence>
<feature type="region of interest" description="Disordered" evidence="1">
    <location>
        <begin position="38"/>
        <end position="73"/>
    </location>
</feature>
<dbReference type="SMART" id="SM00238">
    <property type="entry name" value="BIR"/>
    <property type="match status" value="1"/>
</dbReference>
<dbReference type="InterPro" id="IPR001370">
    <property type="entry name" value="BIR_rpt"/>
</dbReference>
<reference evidence="3" key="1">
    <citation type="submission" date="2025-08" db="UniProtKB">
        <authorList>
            <consortium name="RefSeq"/>
        </authorList>
    </citation>
    <scope>IDENTIFICATION</scope>
</reference>
<gene>
    <name evidence="3" type="primary">LOC101848377</name>
</gene>
<dbReference type="PANTHER" id="PTHR10044:SF139">
    <property type="entry name" value="DEATH-ASSOCIATED INHIBITOR OF APOPTOSIS 2"/>
    <property type="match status" value="1"/>
</dbReference>